<dbReference type="EMBL" id="OZ034814">
    <property type="protein sequence ID" value="CAL1361389.1"/>
    <property type="molecule type" value="Genomic_DNA"/>
</dbReference>
<sequence length="101" mass="11037">MVVQSLTKSKKGSFGVANDIFSRRRRDPAVCGLQDLEKLCGIKKNSLRSDNRAQSYVVLKFGRVQCFTVLLSRGEAITVLLSHGEAVTVLLSRGEAITALL</sequence>
<organism evidence="1 2">
    <name type="scientific">Linum trigynum</name>
    <dbReference type="NCBI Taxonomy" id="586398"/>
    <lineage>
        <taxon>Eukaryota</taxon>
        <taxon>Viridiplantae</taxon>
        <taxon>Streptophyta</taxon>
        <taxon>Embryophyta</taxon>
        <taxon>Tracheophyta</taxon>
        <taxon>Spermatophyta</taxon>
        <taxon>Magnoliopsida</taxon>
        <taxon>eudicotyledons</taxon>
        <taxon>Gunneridae</taxon>
        <taxon>Pentapetalae</taxon>
        <taxon>rosids</taxon>
        <taxon>fabids</taxon>
        <taxon>Malpighiales</taxon>
        <taxon>Linaceae</taxon>
        <taxon>Linum</taxon>
    </lineage>
</organism>
<keyword evidence="2" id="KW-1185">Reference proteome</keyword>
<reference evidence="1 2" key="1">
    <citation type="submission" date="2024-04" db="EMBL/GenBank/DDBJ databases">
        <authorList>
            <person name="Fracassetti M."/>
        </authorList>
    </citation>
    <scope>NUCLEOTIDE SEQUENCE [LARGE SCALE GENOMIC DNA]</scope>
</reference>
<proteinExistence type="predicted"/>
<gene>
    <name evidence="1" type="ORF">LTRI10_LOCUS8767</name>
</gene>
<accession>A0AAV2CXZ2</accession>
<evidence type="ECO:0000313" key="2">
    <source>
        <dbReference type="Proteomes" id="UP001497516"/>
    </source>
</evidence>
<dbReference type="Proteomes" id="UP001497516">
    <property type="component" value="Chromosome 10"/>
</dbReference>
<name>A0AAV2CXZ2_9ROSI</name>
<protein>
    <submittedName>
        <fullName evidence="1">Uncharacterized protein</fullName>
    </submittedName>
</protein>
<evidence type="ECO:0000313" key="1">
    <source>
        <dbReference type="EMBL" id="CAL1361389.1"/>
    </source>
</evidence>
<dbReference type="AlphaFoldDB" id="A0AAV2CXZ2"/>